<dbReference type="Proteomes" id="UP000193922">
    <property type="component" value="Unassembled WGS sequence"/>
</dbReference>
<gene>
    <name evidence="1" type="ORF">DL89DRAFT_4176</name>
</gene>
<dbReference type="EMBL" id="MCFD01000001">
    <property type="protein sequence ID" value="ORX73800.1"/>
    <property type="molecule type" value="Genomic_DNA"/>
</dbReference>
<accession>A0A1Y1WJP4</accession>
<comment type="caution">
    <text evidence="1">The sequence shown here is derived from an EMBL/GenBank/DDBJ whole genome shotgun (WGS) entry which is preliminary data.</text>
</comment>
<reference evidence="1 2" key="1">
    <citation type="submission" date="2016-07" db="EMBL/GenBank/DDBJ databases">
        <title>Pervasive Adenine N6-methylation of Active Genes in Fungi.</title>
        <authorList>
            <consortium name="DOE Joint Genome Institute"/>
            <person name="Mondo S.J."/>
            <person name="Dannebaum R.O."/>
            <person name="Kuo R.C."/>
            <person name="Labutti K."/>
            <person name="Haridas S."/>
            <person name="Kuo A."/>
            <person name="Salamov A."/>
            <person name="Ahrendt S.R."/>
            <person name="Lipzen A."/>
            <person name="Sullivan W."/>
            <person name="Andreopoulos W.B."/>
            <person name="Clum A."/>
            <person name="Lindquist E."/>
            <person name="Daum C."/>
            <person name="Ramamoorthy G.K."/>
            <person name="Gryganskyi A."/>
            <person name="Culley D."/>
            <person name="Magnuson J.K."/>
            <person name="James T.Y."/>
            <person name="O'Malley M.A."/>
            <person name="Stajich J.E."/>
            <person name="Spatafora J.W."/>
            <person name="Visel A."/>
            <person name="Grigoriev I.V."/>
        </authorList>
    </citation>
    <scope>NUCLEOTIDE SEQUENCE [LARGE SCALE GENOMIC DNA]</scope>
    <source>
        <strain evidence="1 2">ATCC 12442</strain>
    </source>
</reference>
<proteinExistence type="predicted"/>
<evidence type="ECO:0000313" key="2">
    <source>
        <dbReference type="Proteomes" id="UP000193922"/>
    </source>
</evidence>
<dbReference type="AlphaFoldDB" id="A0A1Y1WJP4"/>
<protein>
    <submittedName>
        <fullName evidence="1">Uncharacterized protein</fullName>
    </submittedName>
</protein>
<keyword evidence="2" id="KW-1185">Reference proteome</keyword>
<sequence>MRRLLGPCTVGCIPGPLPSREREGRGEEGAREGSIAQIYRQVAPATIRWEGRARCDSSHIVDIRESATSSRPHQPPRLGALCGQQSKYCIWAVVTLFLSSPSLLPQWQALTIRPLRSSALCGTAGRCTCCSLRERHVPTIASISLPHLGMHSTNDPSPSAARRVGVKM</sequence>
<dbReference type="RefSeq" id="XP_040747011.1">
    <property type="nucleotide sequence ID" value="XM_040891640.1"/>
</dbReference>
<organism evidence="1 2">
    <name type="scientific">Linderina pennispora</name>
    <dbReference type="NCBI Taxonomy" id="61395"/>
    <lineage>
        <taxon>Eukaryota</taxon>
        <taxon>Fungi</taxon>
        <taxon>Fungi incertae sedis</taxon>
        <taxon>Zoopagomycota</taxon>
        <taxon>Kickxellomycotina</taxon>
        <taxon>Kickxellomycetes</taxon>
        <taxon>Kickxellales</taxon>
        <taxon>Kickxellaceae</taxon>
        <taxon>Linderina</taxon>
    </lineage>
</organism>
<dbReference type="GeneID" id="63808288"/>
<evidence type="ECO:0000313" key="1">
    <source>
        <dbReference type="EMBL" id="ORX73800.1"/>
    </source>
</evidence>
<name>A0A1Y1WJP4_9FUNG</name>